<gene>
    <name evidence="1" type="ORF">mc_470</name>
</gene>
<sequence>MQDQENNALPLKSINGRKCLTKCYPKGTTYFHPILLTGVAEISKDSCAIEPVHTKNPIYFRENDIIFADTCNLDDNNKYQIPNELESVLLSFYFNPGDFLSGIYNLHTFDDVIYWTLENDYLPFNTIKRVHDCAWKFFGPKFNNLSSTVLEYYYDISKTYWLREYSNKLQNIYSIDLISDESLKTQDLDNSSDEFYNIISTKIYNYNYFIELVKKYFDEFTDKWDAVKSHYSNLKKFIFKEIKNYISTLNK</sequence>
<name>A0A2P1ELT7_9VIRU</name>
<dbReference type="Proteomes" id="UP000289600">
    <property type="component" value="Segment"/>
</dbReference>
<protein>
    <submittedName>
        <fullName evidence="1">Uncharacterized protein</fullName>
    </submittedName>
</protein>
<proteinExistence type="predicted"/>
<organism evidence="1 2">
    <name type="scientific">Moumouvirus australiensis</name>
    <dbReference type="NCBI Taxonomy" id="2109587"/>
    <lineage>
        <taxon>Viruses</taxon>
        <taxon>Varidnaviria</taxon>
        <taxon>Bamfordvirae</taxon>
        <taxon>Nucleocytoviricota</taxon>
        <taxon>Megaviricetes</taxon>
        <taxon>Imitervirales</taxon>
        <taxon>Mimiviridae</taxon>
        <taxon>Megamimivirinae</taxon>
        <taxon>Moumouvirus</taxon>
        <taxon>Moumouvirus australiense</taxon>
    </lineage>
</organism>
<reference evidence="2" key="1">
    <citation type="submission" date="2018-01" db="EMBL/GenBank/DDBJ databases">
        <title>Testimony of 'menage a trois' revealed by the proteome of Megavirus virophage.</title>
        <authorList>
            <person name="Jeudy S."/>
            <person name="Bertaux L."/>
            <person name="Alempic J.-M."/>
            <person name="Lartigue A."/>
            <person name="Legendre M."/>
            <person name="Philippe N."/>
            <person name="Beucher L."/>
            <person name="Biondi E."/>
            <person name="Juul S."/>
            <person name="Turner D."/>
            <person name="Coute Y."/>
            <person name="Claverie J.-M."/>
            <person name="Abergel C."/>
        </authorList>
    </citation>
    <scope>NUCLEOTIDE SEQUENCE [LARGE SCALE GENOMIC DNA]</scope>
</reference>
<accession>A0A2P1ELT7</accession>
<dbReference type="EMBL" id="MG807320">
    <property type="protein sequence ID" value="AVL94856.1"/>
    <property type="molecule type" value="Genomic_DNA"/>
</dbReference>
<evidence type="ECO:0000313" key="1">
    <source>
        <dbReference type="EMBL" id="AVL94856.1"/>
    </source>
</evidence>
<keyword evidence="2" id="KW-1185">Reference proteome</keyword>
<evidence type="ECO:0000313" key="2">
    <source>
        <dbReference type="Proteomes" id="UP000289600"/>
    </source>
</evidence>